<protein>
    <submittedName>
        <fullName evidence="1">Uncharacterized protein</fullName>
    </submittedName>
</protein>
<dbReference type="AlphaFoldDB" id="A0A0A9TX86"/>
<name>A0A0A9TX86_ARUDO</name>
<sequence length="39" mass="4519">MVRSEFTAGGDLFFLPQYPFCIAVIVIFYELLTQCFLLI</sequence>
<reference evidence="1" key="1">
    <citation type="submission" date="2014-09" db="EMBL/GenBank/DDBJ databases">
        <authorList>
            <person name="Magalhaes I.L.F."/>
            <person name="Oliveira U."/>
            <person name="Santos F.R."/>
            <person name="Vidigal T.H.D.A."/>
            <person name="Brescovit A.D."/>
            <person name="Santos A.J."/>
        </authorList>
    </citation>
    <scope>NUCLEOTIDE SEQUENCE</scope>
    <source>
        <tissue evidence="1">Shoot tissue taken approximately 20 cm above the soil surface</tissue>
    </source>
</reference>
<organism evidence="1">
    <name type="scientific">Arundo donax</name>
    <name type="common">Giant reed</name>
    <name type="synonym">Donax arundinaceus</name>
    <dbReference type="NCBI Taxonomy" id="35708"/>
    <lineage>
        <taxon>Eukaryota</taxon>
        <taxon>Viridiplantae</taxon>
        <taxon>Streptophyta</taxon>
        <taxon>Embryophyta</taxon>
        <taxon>Tracheophyta</taxon>
        <taxon>Spermatophyta</taxon>
        <taxon>Magnoliopsida</taxon>
        <taxon>Liliopsida</taxon>
        <taxon>Poales</taxon>
        <taxon>Poaceae</taxon>
        <taxon>PACMAD clade</taxon>
        <taxon>Arundinoideae</taxon>
        <taxon>Arundineae</taxon>
        <taxon>Arundo</taxon>
    </lineage>
</organism>
<accession>A0A0A9TX86</accession>
<evidence type="ECO:0000313" key="1">
    <source>
        <dbReference type="EMBL" id="JAD18075.1"/>
    </source>
</evidence>
<dbReference type="EMBL" id="GBRH01279820">
    <property type="protein sequence ID" value="JAD18075.1"/>
    <property type="molecule type" value="Transcribed_RNA"/>
</dbReference>
<reference evidence="1" key="2">
    <citation type="journal article" date="2015" name="Data Brief">
        <title>Shoot transcriptome of the giant reed, Arundo donax.</title>
        <authorList>
            <person name="Barrero R.A."/>
            <person name="Guerrero F.D."/>
            <person name="Moolhuijzen P."/>
            <person name="Goolsby J.A."/>
            <person name="Tidwell J."/>
            <person name="Bellgard S.E."/>
            <person name="Bellgard M.I."/>
        </authorList>
    </citation>
    <scope>NUCLEOTIDE SEQUENCE</scope>
    <source>
        <tissue evidence="1">Shoot tissue taken approximately 20 cm above the soil surface</tissue>
    </source>
</reference>
<proteinExistence type="predicted"/>